<dbReference type="STRING" id="316056.RPC_2292"/>
<evidence type="ECO:0000256" key="1">
    <source>
        <dbReference type="ARBA" id="ARBA00022723"/>
    </source>
</evidence>
<keyword evidence="3" id="KW-0349">Heme</keyword>
<dbReference type="RefSeq" id="WP_011472745.1">
    <property type="nucleotide sequence ID" value="NC_007925.1"/>
</dbReference>
<dbReference type="InterPro" id="IPR009056">
    <property type="entry name" value="Cyt_c-like_dom"/>
</dbReference>
<accession>Q215U0</accession>
<keyword evidence="1 3" id="KW-0479">Metal-binding</keyword>
<feature type="compositionally biased region" description="Basic residues" evidence="4">
    <location>
        <begin position="150"/>
        <end position="159"/>
    </location>
</feature>
<keyword evidence="5" id="KW-0732">Signal</keyword>
<dbReference type="PROSITE" id="PS51007">
    <property type="entry name" value="CYTC"/>
    <property type="match status" value="1"/>
</dbReference>
<gene>
    <name evidence="7" type="ordered locus">RPC_2292</name>
</gene>
<dbReference type="HOGENOM" id="CLU_048264_0_0_5"/>
<evidence type="ECO:0000256" key="4">
    <source>
        <dbReference type="SAM" id="MobiDB-lite"/>
    </source>
</evidence>
<evidence type="ECO:0000256" key="2">
    <source>
        <dbReference type="ARBA" id="ARBA00023004"/>
    </source>
</evidence>
<feature type="domain" description="Cytochrome c" evidence="6">
    <location>
        <begin position="29"/>
        <end position="119"/>
    </location>
</feature>
<evidence type="ECO:0000313" key="7">
    <source>
        <dbReference type="EMBL" id="ABD87846.1"/>
    </source>
</evidence>
<feature type="chain" id="PRO_5004199580" description="Cytochrome c domain-containing protein" evidence="5">
    <location>
        <begin position="21"/>
        <end position="336"/>
    </location>
</feature>
<dbReference type="KEGG" id="rpc:RPC_2292"/>
<organism evidence="7">
    <name type="scientific">Rhodopseudomonas palustris (strain BisB18)</name>
    <dbReference type="NCBI Taxonomy" id="316056"/>
    <lineage>
        <taxon>Bacteria</taxon>
        <taxon>Pseudomonadati</taxon>
        <taxon>Pseudomonadota</taxon>
        <taxon>Alphaproteobacteria</taxon>
        <taxon>Hyphomicrobiales</taxon>
        <taxon>Nitrobacteraceae</taxon>
        <taxon>Rhodopseudomonas</taxon>
    </lineage>
</organism>
<evidence type="ECO:0000256" key="5">
    <source>
        <dbReference type="SAM" id="SignalP"/>
    </source>
</evidence>
<evidence type="ECO:0000259" key="6">
    <source>
        <dbReference type="PROSITE" id="PS51007"/>
    </source>
</evidence>
<dbReference type="GO" id="GO:0009055">
    <property type="term" value="F:electron transfer activity"/>
    <property type="evidence" value="ECO:0007669"/>
    <property type="project" value="InterPro"/>
</dbReference>
<feature type="compositionally biased region" description="Basic residues" evidence="4">
    <location>
        <begin position="188"/>
        <end position="201"/>
    </location>
</feature>
<dbReference type="GO" id="GO:0020037">
    <property type="term" value="F:heme binding"/>
    <property type="evidence" value="ECO:0007669"/>
    <property type="project" value="InterPro"/>
</dbReference>
<feature type="compositionally biased region" description="Basic and acidic residues" evidence="4">
    <location>
        <begin position="117"/>
        <end position="131"/>
    </location>
</feature>
<feature type="region of interest" description="Disordered" evidence="4">
    <location>
        <begin position="94"/>
        <end position="336"/>
    </location>
</feature>
<feature type="compositionally biased region" description="Low complexity" evidence="4">
    <location>
        <begin position="167"/>
        <end position="181"/>
    </location>
</feature>
<dbReference type="EMBL" id="CP000301">
    <property type="protein sequence ID" value="ABD87846.1"/>
    <property type="molecule type" value="Genomic_DNA"/>
</dbReference>
<protein>
    <recommendedName>
        <fullName evidence="6">Cytochrome c domain-containing protein</fullName>
    </recommendedName>
</protein>
<dbReference type="AlphaFoldDB" id="Q215U0"/>
<dbReference type="eggNOG" id="ENOG502ZTUQ">
    <property type="taxonomic scope" value="Bacteria"/>
</dbReference>
<reference evidence="7" key="1">
    <citation type="submission" date="2006-03" db="EMBL/GenBank/DDBJ databases">
        <title>Complete sequence of Rhodopseudomonas palustris BisB18.</title>
        <authorList>
            <consortium name="US DOE Joint Genome Institute"/>
            <person name="Copeland A."/>
            <person name="Lucas S."/>
            <person name="Lapidus A."/>
            <person name="Barry K."/>
            <person name="Detter J.C."/>
            <person name="Glavina del Rio T."/>
            <person name="Hammon N."/>
            <person name="Israni S."/>
            <person name="Dalin E."/>
            <person name="Tice H."/>
            <person name="Pitluck S."/>
            <person name="Chain P."/>
            <person name="Malfatti S."/>
            <person name="Shin M."/>
            <person name="Vergez L."/>
            <person name="Schmutz J."/>
            <person name="Larimer F."/>
            <person name="Land M."/>
            <person name="Hauser L."/>
            <person name="Pelletier D.A."/>
            <person name="Kyrpides N."/>
            <person name="Anderson I."/>
            <person name="Oda Y."/>
            <person name="Harwood C.S."/>
            <person name="Richardson P."/>
        </authorList>
    </citation>
    <scope>NUCLEOTIDE SEQUENCE [LARGE SCALE GENOMIC DNA]</scope>
    <source>
        <strain evidence="7">BisB18</strain>
    </source>
</reference>
<feature type="signal peptide" evidence="5">
    <location>
        <begin position="1"/>
        <end position="20"/>
    </location>
</feature>
<evidence type="ECO:0000256" key="3">
    <source>
        <dbReference type="PROSITE-ProRule" id="PRU00433"/>
    </source>
</evidence>
<name>Q215U0_RHOPB</name>
<dbReference type="GO" id="GO:0046872">
    <property type="term" value="F:metal ion binding"/>
    <property type="evidence" value="ECO:0007669"/>
    <property type="project" value="UniProtKB-KW"/>
</dbReference>
<keyword evidence="2 3" id="KW-0408">Iron</keyword>
<proteinExistence type="predicted"/>
<sequence>MSSRALSLATVVLLIGGAMAQPAQAQNLEAGKSPSQIFAGACTVCHKSPRGLLRTVAPGALPGYLRQHYTTSSDMAALLSAYLISNGATDTRYGVAPAKPGRDGKPEAAPGAAPDQAEGRPSRRQRQEAQPREAAPPNADGLPPQEATPGRRHRNAKRQAKPEAEKPAIAAPAVEGEPPAVVEEKPAPRQKKSKKGKHRREAKPEPADAVKTAPAATEPAKSEPAKTAPAKDDAAKSDAPKSEAPKVEAPKVEAPKAEVPKAEPIRSEPAKPVEPAASEPAKSEPVPLRSDPVPAVTPAPKASDGESSPNPRPSASEGAASPATPAPADEMVPPLK</sequence>
<feature type="compositionally biased region" description="Basic and acidic residues" evidence="4">
    <location>
        <begin position="220"/>
        <end position="271"/>
    </location>
</feature>